<evidence type="ECO:0000313" key="18">
    <source>
        <dbReference type="Proteomes" id="UP001201262"/>
    </source>
</evidence>
<dbReference type="PANTHER" id="PTHR12317:SF0">
    <property type="entry name" value="ACYLTRANSFERASE"/>
    <property type="match status" value="1"/>
</dbReference>
<comment type="catalytic activity">
    <reaction evidence="15 16">
        <text>an acyl-CoA + a 1,2-diacyl-sn-glycerol = a triacyl-sn-glycerol + CoA</text>
        <dbReference type="Rhea" id="RHEA:10868"/>
        <dbReference type="ChEBI" id="CHEBI:17815"/>
        <dbReference type="ChEBI" id="CHEBI:57287"/>
        <dbReference type="ChEBI" id="CHEBI:58342"/>
        <dbReference type="ChEBI" id="CHEBI:64615"/>
        <dbReference type="EC" id="2.3.1.20"/>
    </reaction>
</comment>
<keyword evidence="6 16" id="KW-0444">Lipid biosynthesis</keyword>
<evidence type="ECO:0000256" key="12">
    <source>
        <dbReference type="ARBA" id="ARBA00023098"/>
    </source>
</evidence>
<evidence type="ECO:0000256" key="16">
    <source>
        <dbReference type="RuleBase" id="RU367023"/>
    </source>
</evidence>
<keyword evidence="13" id="KW-0472">Membrane</keyword>
<evidence type="ECO:0000256" key="1">
    <source>
        <dbReference type="ARBA" id="ARBA00004477"/>
    </source>
</evidence>
<comment type="function">
    <text evidence="16">Catalyzes the terminal and only committed step in triacylglycerol synthesis by using diacylglycerol and fatty acyl CoA as substrates.</text>
</comment>
<evidence type="ECO:0000256" key="8">
    <source>
        <dbReference type="ARBA" id="ARBA00022692"/>
    </source>
</evidence>
<gene>
    <name evidence="17" type="ORF">BGW36DRAFT_439015</name>
</gene>
<dbReference type="SUPFAM" id="SSF69593">
    <property type="entry name" value="Glycerol-3-phosphate (1)-acyltransferase"/>
    <property type="match status" value="1"/>
</dbReference>
<dbReference type="PANTHER" id="PTHR12317">
    <property type="entry name" value="DIACYLGLYCEROL O-ACYLTRANSFERASE"/>
    <property type="match status" value="1"/>
</dbReference>
<protein>
    <recommendedName>
        <fullName evidence="5 16">Diacylglycerol O-acyltransferase</fullName>
        <ecNumber evidence="5 16">2.3.1.20</ecNumber>
    </recommendedName>
</protein>
<evidence type="ECO:0000256" key="11">
    <source>
        <dbReference type="ARBA" id="ARBA00022989"/>
    </source>
</evidence>
<reference evidence="17" key="1">
    <citation type="submission" date="2021-12" db="EMBL/GenBank/DDBJ databases">
        <title>Convergent genome expansion in fungi linked to evolution of root-endophyte symbiosis.</title>
        <authorList>
            <consortium name="DOE Joint Genome Institute"/>
            <person name="Ke Y.-H."/>
            <person name="Bonito G."/>
            <person name="Liao H.-L."/>
            <person name="Looney B."/>
            <person name="Rojas-Flechas A."/>
            <person name="Nash J."/>
            <person name="Hameed K."/>
            <person name="Schadt C."/>
            <person name="Martin F."/>
            <person name="Crous P.W."/>
            <person name="Miettinen O."/>
            <person name="Magnuson J.K."/>
            <person name="Labbe J."/>
            <person name="Jacobson D."/>
            <person name="Doktycz M.J."/>
            <person name="Veneault-Fourrey C."/>
            <person name="Kuo A."/>
            <person name="Mondo S."/>
            <person name="Calhoun S."/>
            <person name="Riley R."/>
            <person name="Ohm R."/>
            <person name="LaButti K."/>
            <person name="Andreopoulos B."/>
            <person name="Pangilinan J."/>
            <person name="Nolan M."/>
            <person name="Tritt A."/>
            <person name="Clum A."/>
            <person name="Lipzen A."/>
            <person name="Daum C."/>
            <person name="Barry K."/>
            <person name="Grigoriev I.V."/>
            <person name="Vilgalys R."/>
        </authorList>
    </citation>
    <scope>NUCLEOTIDE SEQUENCE</scope>
    <source>
        <strain evidence="17">PMI_201</strain>
    </source>
</reference>
<evidence type="ECO:0000256" key="5">
    <source>
        <dbReference type="ARBA" id="ARBA00013244"/>
    </source>
</evidence>
<keyword evidence="7" id="KW-0808">Transferase</keyword>
<evidence type="ECO:0000256" key="2">
    <source>
        <dbReference type="ARBA" id="ARBA00004771"/>
    </source>
</evidence>
<proteinExistence type="inferred from homology"/>
<dbReference type="InterPro" id="IPR007130">
    <property type="entry name" value="DAGAT"/>
</dbReference>
<comment type="similarity">
    <text evidence="4 16">Belongs to the diacylglycerol acyltransferase family.</text>
</comment>
<comment type="pathway">
    <text evidence="2 16">Glycerolipid metabolism; triacylglycerol biosynthesis.</text>
</comment>
<dbReference type="GO" id="GO:0004144">
    <property type="term" value="F:diacylglycerol O-acyltransferase activity"/>
    <property type="evidence" value="ECO:0007669"/>
    <property type="project" value="UniProtKB-UniRule"/>
</dbReference>
<accession>A0AAD4KG98</accession>
<keyword evidence="11" id="KW-1133">Transmembrane helix</keyword>
<evidence type="ECO:0000256" key="10">
    <source>
        <dbReference type="ARBA" id="ARBA00022824"/>
    </source>
</evidence>
<name>A0AAD4KG98_9EURO</name>
<dbReference type="RefSeq" id="XP_046067501.1">
    <property type="nucleotide sequence ID" value="XM_046221496.1"/>
</dbReference>
<dbReference type="GO" id="GO:0019432">
    <property type="term" value="P:triglyceride biosynthetic process"/>
    <property type="evidence" value="ECO:0007669"/>
    <property type="project" value="UniProtKB-UniRule"/>
</dbReference>
<dbReference type="GeneID" id="70251783"/>
<dbReference type="GO" id="GO:0005789">
    <property type="term" value="C:endoplasmic reticulum membrane"/>
    <property type="evidence" value="ECO:0007669"/>
    <property type="project" value="UniProtKB-SubCell"/>
</dbReference>
<evidence type="ECO:0000256" key="3">
    <source>
        <dbReference type="ARBA" id="ARBA00005189"/>
    </source>
</evidence>
<keyword evidence="14 16" id="KW-0012">Acyltransferase</keyword>
<organism evidence="17 18">
    <name type="scientific">Talaromyces proteolyticus</name>
    <dbReference type="NCBI Taxonomy" id="1131652"/>
    <lineage>
        <taxon>Eukaryota</taxon>
        <taxon>Fungi</taxon>
        <taxon>Dikarya</taxon>
        <taxon>Ascomycota</taxon>
        <taxon>Pezizomycotina</taxon>
        <taxon>Eurotiomycetes</taxon>
        <taxon>Eurotiomycetidae</taxon>
        <taxon>Eurotiales</taxon>
        <taxon>Trichocomaceae</taxon>
        <taxon>Talaromyces</taxon>
        <taxon>Talaromyces sect. Bacilispori</taxon>
    </lineage>
</organism>
<evidence type="ECO:0000256" key="9">
    <source>
        <dbReference type="ARBA" id="ARBA00022798"/>
    </source>
</evidence>
<dbReference type="Pfam" id="PF03982">
    <property type="entry name" value="DAGAT"/>
    <property type="match status" value="1"/>
</dbReference>
<dbReference type="EMBL" id="JAJTJA010000012">
    <property type="protein sequence ID" value="KAH8691409.1"/>
    <property type="molecule type" value="Genomic_DNA"/>
</dbReference>
<dbReference type="GO" id="GO:0006071">
    <property type="term" value="P:glycerol metabolic process"/>
    <property type="evidence" value="ECO:0007669"/>
    <property type="project" value="UniProtKB-UniRule"/>
</dbReference>
<comment type="caution">
    <text evidence="17">The sequence shown here is derived from an EMBL/GenBank/DDBJ whole genome shotgun (WGS) entry which is preliminary data.</text>
</comment>
<comment type="pathway">
    <text evidence="3">Lipid metabolism.</text>
</comment>
<dbReference type="CDD" id="cd07987">
    <property type="entry name" value="LPLAT_MGAT-like"/>
    <property type="match status" value="1"/>
</dbReference>
<evidence type="ECO:0000256" key="15">
    <source>
        <dbReference type="ARBA" id="ARBA00048109"/>
    </source>
</evidence>
<evidence type="ECO:0000256" key="7">
    <source>
        <dbReference type="ARBA" id="ARBA00022679"/>
    </source>
</evidence>
<sequence length="421" mass="47820">MLPRGINALSGYTLPSKLGRHEYIHQSRINAVEQPIVTSDKTMVLVSYDPGTRSLFRLQKSRQSTSDDDGNLIISHRGLPGQQNTDTKNGRSLSIFLRFLQSWSVFHHIITIYPVFLVIPIVSCAIRWPLPTITPLAISVLCSYIIPKRRRIKSLRSHLIWKLLVSYFPIRLYRSTELPTNKKYIFSCHPHGILSYGVFATFATETLGFGELFPGIETTLLTLDSNFRIPVFRDYLLALGFGSVARESIEKILTKGGKDDKGEGHAVAIVVGGAKESLEAKPGTFRAVIKNRKGFIKLAIRTGADIVPVLAFGENDLYDVADLHTKPMLSKAHLLFKKLFGFTIPFFYTKGPYRFDFGIMPHRRPVSVVIGRPIATLKEQDNFNTDDIDEVHERYLKELEYMWNEWKDVFAPSRIEELTFL</sequence>
<evidence type="ECO:0000313" key="17">
    <source>
        <dbReference type="EMBL" id="KAH8691409.1"/>
    </source>
</evidence>
<dbReference type="EC" id="2.3.1.20" evidence="5 16"/>
<keyword evidence="12 16" id="KW-0443">Lipid metabolism</keyword>
<evidence type="ECO:0000256" key="4">
    <source>
        <dbReference type="ARBA" id="ARBA00005420"/>
    </source>
</evidence>
<keyword evidence="18" id="KW-1185">Reference proteome</keyword>
<keyword evidence="8" id="KW-0812">Transmembrane</keyword>
<keyword evidence="9" id="KW-0319">Glycerol metabolism</keyword>
<dbReference type="Proteomes" id="UP001201262">
    <property type="component" value="Unassembled WGS sequence"/>
</dbReference>
<evidence type="ECO:0000256" key="14">
    <source>
        <dbReference type="ARBA" id="ARBA00023315"/>
    </source>
</evidence>
<dbReference type="AlphaFoldDB" id="A0AAD4KG98"/>
<keyword evidence="10 16" id="KW-0256">Endoplasmic reticulum</keyword>
<evidence type="ECO:0000256" key="13">
    <source>
        <dbReference type="ARBA" id="ARBA00023136"/>
    </source>
</evidence>
<comment type="subcellular location">
    <subcellularLocation>
        <location evidence="1 16">Endoplasmic reticulum membrane</location>
        <topology evidence="1 16">Multi-pass membrane protein</topology>
    </subcellularLocation>
</comment>
<evidence type="ECO:0000256" key="6">
    <source>
        <dbReference type="ARBA" id="ARBA00022516"/>
    </source>
</evidence>